<protein>
    <submittedName>
        <fullName evidence="2">Uncharacterized protein</fullName>
    </submittedName>
</protein>
<comment type="caution">
    <text evidence="2">The sequence shown here is derived from an EMBL/GenBank/DDBJ whole genome shotgun (WGS) entry which is preliminary data.</text>
</comment>
<dbReference type="AlphaFoldDB" id="A0AAN8WJ04"/>
<dbReference type="EMBL" id="JAXCGZ010022093">
    <property type="protein sequence ID" value="KAK7037600.1"/>
    <property type="molecule type" value="Genomic_DNA"/>
</dbReference>
<organism evidence="2 3">
    <name type="scientific">Halocaridina rubra</name>
    <name type="common">Hawaiian red shrimp</name>
    <dbReference type="NCBI Taxonomy" id="373956"/>
    <lineage>
        <taxon>Eukaryota</taxon>
        <taxon>Metazoa</taxon>
        <taxon>Ecdysozoa</taxon>
        <taxon>Arthropoda</taxon>
        <taxon>Crustacea</taxon>
        <taxon>Multicrustacea</taxon>
        <taxon>Malacostraca</taxon>
        <taxon>Eumalacostraca</taxon>
        <taxon>Eucarida</taxon>
        <taxon>Decapoda</taxon>
        <taxon>Pleocyemata</taxon>
        <taxon>Caridea</taxon>
        <taxon>Atyoidea</taxon>
        <taxon>Atyidae</taxon>
        <taxon>Halocaridina</taxon>
    </lineage>
</organism>
<feature type="compositionally biased region" description="Polar residues" evidence="1">
    <location>
        <begin position="57"/>
        <end position="72"/>
    </location>
</feature>
<feature type="compositionally biased region" description="Low complexity" evidence="1">
    <location>
        <begin position="137"/>
        <end position="152"/>
    </location>
</feature>
<sequence>MLVAIPEVPETSHQGSTSGSGTPLTTTSSSNDNNNGNNKHLKTISVKHCSLLMAPTTEPSETPSGYPTSVSPGSPGAPCPMDVSGLGGTLMEGLIKREMKPPVSVTIPKSRNHRRTPPTPPTHSPSPPTLTPPPCVTSPSSTTPMSHTESDT</sequence>
<accession>A0AAN8WJ04</accession>
<feature type="compositionally biased region" description="Low complexity" evidence="1">
    <location>
        <begin position="11"/>
        <end position="38"/>
    </location>
</feature>
<feature type="non-terminal residue" evidence="2">
    <location>
        <position position="152"/>
    </location>
</feature>
<proteinExistence type="predicted"/>
<reference evidence="2 3" key="1">
    <citation type="submission" date="2023-11" db="EMBL/GenBank/DDBJ databases">
        <title>Halocaridina rubra genome assembly.</title>
        <authorList>
            <person name="Smith C."/>
        </authorList>
    </citation>
    <scope>NUCLEOTIDE SEQUENCE [LARGE SCALE GENOMIC DNA]</scope>
    <source>
        <strain evidence="2">EP-1</strain>
        <tissue evidence="2">Whole</tissue>
    </source>
</reference>
<dbReference type="Proteomes" id="UP001381693">
    <property type="component" value="Unassembled WGS sequence"/>
</dbReference>
<evidence type="ECO:0000256" key="1">
    <source>
        <dbReference type="SAM" id="MobiDB-lite"/>
    </source>
</evidence>
<gene>
    <name evidence="2" type="ORF">SK128_022777</name>
</gene>
<name>A0AAN8WJ04_HALRR</name>
<feature type="region of interest" description="Disordered" evidence="1">
    <location>
        <begin position="1"/>
        <end position="152"/>
    </location>
</feature>
<keyword evidence="3" id="KW-1185">Reference proteome</keyword>
<evidence type="ECO:0000313" key="2">
    <source>
        <dbReference type="EMBL" id="KAK7037600.1"/>
    </source>
</evidence>
<feature type="compositionally biased region" description="Pro residues" evidence="1">
    <location>
        <begin position="117"/>
        <end position="136"/>
    </location>
</feature>
<evidence type="ECO:0000313" key="3">
    <source>
        <dbReference type="Proteomes" id="UP001381693"/>
    </source>
</evidence>